<dbReference type="SUPFAM" id="SSF101898">
    <property type="entry name" value="NHL repeat"/>
    <property type="match status" value="1"/>
</dbReference>
<dbReference type="Gene3D" id="2.120.10.30">
    <property type="entry name" value="TolB, C-terminal domain"/>
    <property type="match status" value="1"/>
</dbReference>
<evidence type="ECO:0000256" key="3">
    <source>
        <dbReference type="SAM" id="Coils"/>
    </source>
</evidence>
<name>A0ABR0ZPF9_HUSHU</name>
<dbReference type="PROSITE" id="PS51125">
    <property type="entry name" value="NHL"/>
    <property type="match status" value="4"/>
</dbReference>
<feature type="region of interest" description="Disordered" evidence="4">
    <location>
        <begin position="210"/>
        <end position="241"/>
    </location>
</feature>
<reference evidence="5 6" key="1">
    <citation type="submission" date="2021-05" db="EMBL/GenBank/DDBJ databases">
        <authorList>
            <person name="Zahm M."/>
            <person name="Klopp C."/>
            <person name="Cabau C."/>
            <person name="Kuhl H."/>
            <person name="Suciu R."/>
            <person name="Ciorpac M."/>
            <person name="Holostenco D."/>
            <person name="Gessner J."/>
            <person name="Wuertz S."/>
            <person name="Hohne C."/>
            <person name="Stock M."/>
            <person name="Gislard M."/>
            <person name="Lluch J."/>
            <person name="Milhes M."/>
            <person name="Lampietro C."/>
            <person name="Lopez Roques C."/>
            <person name="Donnadieu C."/>
            <person name="Du K."/>
            <person name="Schartl M."/>
            <person name="Guiguen Y."/>
        </authorList>
    </citation>
    <scope>NUCLEOTIDE SEQUENCE [LARGE SCALE GENOMIC DNA]</scope>
    <source>
        <strain evidence="5">Hh-F2</strain>
        <tissue evidence="5">Blood</tissue>
    </source>
</reference>
<keyword evidence="6" id="KW-1185">Reference proteome</keyword>
<accession>A0ABR0ZPF9</accession>
<dbReference type="InterPro" id="IPR011042">
    <property type="entry name" value="6-blade_b-propeller_TolB-like"/>
</dbReference>
<feature type="region of interest" description="Disordered" evidence="4">
    <location>
        <begin position="279"/>
        <end position="397"/>
    </location>
</feature>
<feature type="compositionally biased region" description="Basic and acidic residues" evidence="4">
    <location>
        <begin position="486"/>
        <end position="505"/>
    </location>
</feature>
<feature type="repeat" description="NHL" evidence="2">
    <location>
        <begin position="632"/>
        <end position="675"/>
    </location>
</feature>
<dbReference type="PANTHER" id="PTHR24104:SF53">
    <property type="match status" value="1"/>
</dbReference>
<evidence type="ECO:0000256" key="4">
    <source>
        <dbReference type="SAM" id="MobiDB-lite"/>
    </source>
</evidence>
<feature type="region of interest" description="Disordered" evidence="4">
    <location>
        <begin position="413"/>
        <end position="442"/>
    </location>
</feature>
<proteinExistence type="predicted"/>
<keyword evidence="1" id="KW-0677">Repeat</keyword>
<feature type="region of interest" description="Disordered" evidence="4">
    <location>
        <begin position="476"/>
        <end position="547"/>
    </location>
</feature>
<feature type="compositionally biased region" description="Polar residues" evidence="4">
    <location>
        <begin position="335"/>
        <end position="351"/>
    </location>
</feature>
<feature type="repeat" description="NHL" evidence="2">
    <location>
        <begin position="728"/>
        <end position="771"/>
    </location>
</feature>
<organism evidence="5 6">
    <name type="scientific">Huso huso</name>
    <name type="common">Beluga</name>
    <name type="synonym">Acipenser huso</name>
    <dbReference type="NCBI Taxonomy" id="61971"/>
    <lineage>
        <taxon>Eukaryota</taxon>
        <taxon>Metazoa</taxon>
        <taxon>Chordata</taxon>
        <taxon>Craniata</taxon>
        <taxon>Vertebrata</taxon>
        <taxon>Euteleostomi</taxon>
        <taxon>Actinopterygii</taxon>
        <taxon>Chondrostei</taxon>
        <taxon>Acipenseriformes</taxon>
        <taxon>Acipenseridae</taxon>
        <taxon>Huso</taxon>
    </lineage>
</organism>
<comment type="caution">
    <text evidence="5">The sequence shown here is derived from an EMBL/GenBank/DDBJ whole genome shotgun (WGS) entry which is preliminary data.</text>
</comment>
<dbReference type="Proteomes" id="UP001369086">
    <property type="component" value="Unassembled WGS sequence"/>
</dbReference>
<feature type="repeat" description="NHL" evidence="2">
    <location>
        <begin position="881"/>
        <end position="911"/>
    </location>
</feature>
<sequence>MKIDEEGTSCPKGGLQLLSELEQGQRELENLREQQSSELEHISKSFERSLLAALRQERSVMDKVEQDHRETRRRLEQLQRENEAALKVSLARIEERLQGLVRIHAQIQRGEMEKDGQGHWPEHNLCEKITELLPQVLSLTVKQVSFHPNPEPPPPLGEIRVQTQTLHFPIAFSEGQQNRHRGACAWYSRQGNGGQNPTEINVDPQHRIPLRGERAGKSSPDLGGSQASGQDPETTEEGSGSVRLVRKICISPRDASEETNPQICHTDIRTISLETRKKSGVIGPQGNTSLLRGVPTSEEGGRKVASNQGLNTVKKAQNGESSGSQTPPPGVSALYLSSLSHSPAIDSSASKPGTGKFAREGGGIEESDGWRLPGSNLGGDLGSKHNSGGTQTTQAGIWDNPISWSCLDLSPNCRPPQISPEDPLDRLGETGRTPSPADSIDSSYTFIVNSPRDHNISPWSMGWGLHLSKSTVDLSRGGPPLIEASGEGRGRKREVVRGESREHSRLGKVLRRHVPSTPPPSSRGANGAQPGWASKRSTVPALKSKNLPPTCNVHCTPRLVSRSISMSSIEVPAAQSEQKSIRLRTSQLISEQQSRLGVGGKGGRVGLAKPRIKEEEWDLVEQGDGEGKGHLIRQFGKLGSGRAEFSLPSGVHTTPQGQLYLVDCGNARLQVTDTRGNVLQQVYAQGNEGFTSCNRRCRNYFDVAVNGKGLIALSCAAERALLIFSRHGRQLQVFGGGGDEFEAPRGVTVNNRDEFLVADTRRGTLTSLRLEPSSGRRLERTVVPGFSKPYLVGTSLYTGLVAVSERGSEAGGEACVKVLGPDWSIIRVLGLNPSLGPVLSCPWGVCINREGDVLVADWGKEHRVLLYPTQGKGWTIVREGLSSPRGITILPEGHLVVADSMHNCIKIFQYK</sequence>
<dbReference type="InterPro" id="IPR001258">
    <property type="entry name" value="NHL_repeat"/>
</dbReference>
<feature type="compositionally biased region" description="Polar residues" evidence="4">
    <location>
        <begin position="305"/>
        <end position="325"/>
    </location>
</feature>
<evidence type="ECO:0008006" key="7">
    <source>
        <dbReference type="Google" id="ProtNLM"/>
    </source>
</evidence>
<feature type="coiled-coil region" evidence="3">
    <location>
        <begin position="14"/>
        <end position="88"/>
    </location>
</feature>
<dbReference type="InterPro" id="IPR050952">
    <property type="entry name" value="TRIM-NHL_E3_ligases"/>
</dbReference>
<evidence type="ECO:0000313" key="6">
    <source>
        <dbReference type="Proteomes" id="UP001369086"/>
    </source>
</evidence>
<evidence type="ECO:0000256" key="1">
    <source>
        <dbReference type="ARBA" id="ARBA00022737"/>
    </source>
</evidence>
<evidence type="ECO:0000313" key="5">
    <source>
        <dbReference type="EMBL" id="KAK6486708.1"/>
    </source>
</evidence>
<feature type="compositionally biased region" description="Polar residues" evidence="4">
    <location>
        <begin position="384"/>
        <end position="395"/>
    </location>
</feature>
<dbReference type="Pfam" id="PF01436">
    <property type="entry name" value="NHL"/>
    <property type="match status" value="2"/>
</dbReference>
<evidence type="ECO:0000256" key="2">
    <source>
        <dbReference type="PROSITE-ProRule" id="PRU00504"/>
    </source>
</evidence>
<feature type="repeat" description="NHL" evidence="2">
    <location>
        <begin position="839"/>
        <end position="870"/>
    </location>
</feature>
<dbReference type="EMBL" id="JAHFZB010000008">
    <property type="protein sequence ID" value="KAK6486708.1"/>
    <property type="molecule type" value="Genomic_DNA"/>
</dbReference>
<protein>
    <recommendedName>
        <fullName evidence="7">E3 ubiquitin-protein ligase TRIM32</fullName>
    </recommendedName>
</protein>
<dbReference type="PANTHER" id="PTHR24104">
    <property type="entry name" value="E3 UBIQUITIN-PROTEIN LIGASE NHLRC1-RELATED"/>
    <property type="match status" value="1"/>
</dbReference>
<gene>
    <name evidence="5" type="ORF">HHUSO_G10362</name>
</gene>
<keyword evidence="3" id="KW-0175">Coiled coil</keyword>